<sequence>MEAFLSSTLAVAIAEIGDKTQLLTLFLVARFPAQRMAIILGILISTVINHGISALFGAWLVEWVPENWVPWIIGLSFIAVGLWVLVPDKDDDEEGGALKYGAFIATCILFFIAEIGDKTQIATVILAARYEDALIAVVVGTTLGMMLANVPVALFGGWLMQKIPLHWVRWSACGLFVLLGVASLTQI</sequence>
<feature type="transmembrane region" description="Helical" evidence="6">
    <location>
        <begin position="133"/>
        <end position="155"/>
    </location>
</feature>
<dbReference type="PANTHER" id="PTHR12608">
    <property type="entry name" value="TRANSMEMBRANE PROTEIN HTP-1 RELATED"/>
    <property type="match status" value="1"/>
</dbReference>
<dbReference type="PANTHER" id="PTHR12608:SF1">
    <property type="entry name" value="TRANSMEMBRANE PROTEIN 165"/>
    <property type="match status" value="1"/>
</dbReference>
<feature type="transmembrane region" description="Helical" evidence="6">
    <location>
        <begin position="68"/>
        <end position="85"/>
    </location>
</feature>
<comment type="similarity">
    <text evidence="2 6">Belongs to the GDT1 family.</text>
</comment>
<dbReference type="EMBL" id="FNVQ01000001">
    <property type="protein sequence ID" value="SEG24071.1"/>
    <property type="molecule type" value="Genomic_DNA"/>
</dbReference>
<feature type="transmembrane region" description="Helical" evidence="6">
    <location>
        <begin position="97"/>
        <end position="113"/>
    </location>
</feature>
<keyword evidence="3 6" id="KW-0812">Transmembrane</keyword>
<evidence type="ECO:0000256" key="2">
    <source>
        <dbReference type="ARBA" id="ARBA00009190"/>
    </source>
</evidence>
<dbReference type="RefSeq" id="WP_104002661.1">
    <property type="nucleotide sequence ID" value="NZ_FNVQ01000001.1"/>
</dbReference>
<keyword evidence="8" id="KW-1185">Reference proteome</keyword>
<organism evidence="7 8">
    <name type="scientific">Marinobacterium lutimaris</name>
    <dbReference type="NCBI Taxonomy" id="568106"/>
    <lineage>
        <taxon>Bacteria</taxon>
        <taxon>Pseudomonadati</taxon>
        <taxon>Pseudomonadota</taxon>
        <taxon>Gammaproteobacteria</taxon>
        <taxon>Oceanospirillales</taxon>
        <taxon>Oceanospirillaceae</taxon>
        <taxon>Marinobacterium</taxon>
    </lineage>
</organism>
<reference evidence="7 8" key="1">
    <citation type="submission" date="2016-10" db="EMBL/GenBank/DDBJ databases">
        <authorList>
            <person name="de Groot N.N."/>
        </authorList>
    </citation>
    <scope>NUCLEOTIDE SEQUENCE [LARGE SCALE GENOMIC DNA]</scope>
    <source>
        <strain evidence="7 8">DSM 22012</strain>
    </source>
</reference>
<comment type="subcellular location">
    <subcellularLocation>
        <location evidence="1 6">Membrane</location>
        <topology evidence="1 6">Multi-pass membrane protein</topology>
    </subcellularLocation>
</comment>
<dbReference type="InterPro" id="IPR001727">
    <property type="entry name" value="GDT1-like"/>
</dbReference>
<protein>
    <recommendedName>
        <fullName evidence="6">GDT1 family protein</fullName>
    </recommendedName>
</protein>
<evidence type="ECO:0000256" key="5">
    <source>
        <dbReference type="ARBA" id="ARBA00023136"/>
    </source>
</evidence>
<keyword evidence="5 6" id="KW-0472">Membrane</keyword>
<feature type="transmembrane region" description="Helical" evidence="6">
    <location>
        <begin position="38"/>
        <end position="61"/>
    </location>
</feature>
<dbReference type="GO" id="GO:0016020">
    <property type="term" value="C:membrane"/>
    <property type="evidence" value="ECO:0007669"/>
    <property type="project" value="UniProtKB-SubCell"/>
</dbReference>
<gene>
    <name evidence="7" type="ORF">SAMN05444390_1011786</name>
</gene>
<dbReference type="GO" id="GO:0046873">
    <property type="term" value="F:metal ion transmembrane transporter activity"/>
    <property type="evidence" value="ECO:0007669"/>
    <property type="project" value="InterPro"/>
</dbReference>
<accession>A0A1H5YIZ4</accession>
<dbReference type="AlphaFoldDB" id="A0A1H5YIZ4"/>
<evidence type="ECO:0000313" key="8">
    <source>
        <dbReference type="Proteomes" id="UP000236745"/>
    </source>
</evidence>
<evidence type="ECO:0000256" key="1">
    <source>
        <dbReference type="ARBA" id="ARBA00004141"/>
    </source>
</evidence>
<evidence type="ECO:0000256" key="3">
    <source>
        <dbReference type="ARBA" id="ARBA00022692"/>
    </source>
</evidence>
<dbReference type="OrthoDB" id="9801356at2"/>
<evidence type="ECO:0000256" key="4">
    <source>
        <dbReference type="ARBA" id="ARBA00022989"/>
    </source>
</evidence>
<evidence type="ECO:0000256" key="6">
    <source>
        <dbReference type="RuleBase" id="RU365102"/>
    </source>
</evidence>
<name>A0A1H5YIZ4_9GAMM</name>
<keyword evidence="4 6" id="KW-1133">Transmembrane helix</keyword>
<proteinExistence type="inferred from homology"/>
<dbReference type="Proteomes" id="UP000236745">
    <property type="component" value="Unassembled WGS sequence"/>
</dbReference>
<dbReference type="Pfam" id="PF01169">
    <property type="entry name" value="GDT1"/>
    <property type="match status" value="2"/>
</dbReference>
<evidence type="ECO:0000313" key="7">
    <source>
        <dbReference type="EMBL" id="SEG24071.1"/>
    </source>
</evidence>
<feature type="transmembrane region" description="Helical" evidence="6">
    <location>
        <begin position="167"/>
        <end position="185"/>
    </location>
</feature>